<name>A0ABX1SJJ5_9PSEU</name>
<dbReference type="InterPro" id="IPR000182">
    <property type="entry name" value="GNAT_dom"/>
</dbReference>
<evidence type="ECO:0000259" key="1">
    <source>
        <dbReference type="PROSITE" id="PS51186"/>
    </source>
</evidence>
<evidence type="ECO:0000313" key="3">
    <source>
        <dbReference type="Proteomes" id="UP000820669"/>
    </source>
</evidence>
<dbReference type="SUPFAM" id="SSF55729">
    <property type="entry name" value="Acyl-CoA N-acyltransferases (Nat)"/>
    <property type="match status" value="1"/>
</dbReference>
<sequence>MLIREALPADIPAIQAIYAHHVRHGVGTFEEVPPDPATMAGRMRTGRAAGGHWLVAEAPAGGPTAGYAYYGPYRARSAYRFAVEDSVYIRDDARGTGVGTALLSALVEHATAAGYRQMIAAIGSSDNAGSISLHTRLGFTRSGVLRDVGFKFDRWLDVVLMQRELAGGPVGPAR</sequence>
<dbReference type="InterPro" id="IPR016181">
    <property type="entry name" value="Acyl_CoA_acyltransferase"/>
</dbReference>
<dbReference type="CDD" id="cd04301">
    <property type="entry name" value="NAT_SF"/>
    <property type="match status" value="1"/>
</dbReference>
<dbReference type="PANTHER" id="PTHR43072:SF8">
    <property type="entry name" value="ACYLTRANSFERASE FABY-RELATED"/>
    <property type="match status" value="1"/>
</dbReference>
<evidence type="ECO:0000313" key="2">
    <source>
        <dbReference type="EMBL" id="NMI01236.1"/>
    </source>
</evidence>
<dbReference type="Gene3D" id="3.40.630.30">
    <property type="match status" value="1"/>
</dbReference>
<protein>
    <submittedName>
        <fullName evidence="2">N-acetyltransferase</fullName>
    </submittedName>
</protein>
<dbReference type="PANTHER" id="PTHR43072">
    <property type="entry name" value="N-ACETYLTRANSFERASE"/>
    <property type="match status" value="1"/>
</dbReference>
<keyword evidence="3" id="KW-1185">Reference proteome</keyword>
<dbReference type="Proteomes" id="UP000820669">
    <property type="component" value="Unassembled WGS sequence"/>
</dbReference>
<accession>A0ABX1SJJ5</accession>
<gene>
    <name evidence="2" type="ORF">HF526_28645</name>
</gene>
<dbReference type="PROSITE" id="PS51186">
    <property type="entry name" value="GNAT"/>
    <property type="match status" value="1"/>
</dbReference>
<reference evidence="2 3" key="1">
    <citation type="submission" date="2020-04" db="EMBL/GenBank/DDBJ databases">
        <authorList>
            <person name="Klaysubun C."/>
            <person name="Duangmal K."/>
            <person name="Lipun K."/>
        </authorList>
    </citation>
    <scope>NUCLEOTIDE SEQUENCE [LARGE SCALE GENOMIC DNA]</scope>
    <source>
        <strain evidence="2 3">K10HN5</strain>
    </source>
</reference>
<organism evidence="2 3">
    <name type="scientific">Pseudonocardia acidicola</name>
    <dbReference type="NCBI Taxonomy" id="2724939"/>
    <lineage>
        <taxon>Bacteria</taxon>
        <taxon>Bacillati</taxon>
        <taxon>Actinomycetota</taxon>
        <taxon>Actinomycetes</taxon>
        <taxon>Pseudonocardiales</taxon>
        <taxon>Pseudonocardiaceae</taxon>
        <taxon>Pseudonocardia</taxon>
    </lineage>
</organism>
<dbReference type="RefSeq" id="WP_169384698.1">
    <property type="nucleotide sequence ID" value="NZ_JAAXLA010000078.1"/>
</dbReference>
<feature type="domain" description="N-acetyltransferase" evidence="1">
    <location>
        <begin position="1"/>
        <end position="166"/>
    </location>
</feature>
<dbReference type="EMBL" id="JAAXLA010000078">
    <property type="protein sequence ID" value="NMI01236.1"/>
    <property type="molecule type" value="Genomic_DNA"/>
</dbReference>
<comment type="caution">
    <text evidence="2">The sequence shown here is derived from an EMBL/GenBank/DDBJ whole genome shotgun (WGS) entry which is preliminary data.</text>
</comment>
<dbReference type="Pfam" id="PF00583">
    <property type="entry name" value="Acetyltransf_1"/>
    <property type="match status" value="1"/>
</dbReference>
<proteinExistence type="predicted"/>